<dbReference type="Proteomes" id="UP000264056">
    <property type="component" value="Unassembled WGS sequence"/>
</dbReference>
<evidence type="ECO:0000313" key="5">
    <source>
        <dbReference type="Proteomes" id="UP000246115"/>
    </source>
</evidence>
<organism evidence="4 6">
    <name type="scientific">Streptococcus chenjunshii</name>
    <dbReference type="NCBI Taxonomy" id="2173853"/>
    <lineage>
        <taxon>Bacteria</taxon>
        <taxon>Bacillati</taxon>
        <taxon>Bacillota</taxon>
        <taxon>Bacilli</taxon>
        <taxon>Lactobacillales</taxon>
        <taxon>Streptococcaceae</taxon>
        <taxon>Streptococcus</taxon>
    </lineage>
</organism>
<reference evidence="4 6" key="2">
    <citation type="submission" date="2018-08" db="EMBL/GenBank/DDBJ databases">
        <title>Draft genome of Streptococcus sp. nov. Z1.</title>
        <authorList>
            <person name="Tian Z."/>
        </authorList>
    </citation>
    <scope>NUCLEOTIDE SEQUENCE [LARGE SCALE GENOMIC DNA]</scope>
    <source>
        <strain evidence="4">Z1</strain>
        <strain evidence="6">Z1(2018)</strain>
    </source>
</reference>
<accession>A0A372KM90</accession>
<accession>A0A346NF48</accession>
<dbReference type="RefSeq" id="WP_116878269.1">
    <property type="nucleotide sequence ID" value="NZ_CP031733.1"/>
</dbReference>
<gene>
    <name evidence="2" type="ORF">DDV21_011515</name>
    <name evidence="3" type="ORF">DDV22_05535</name>
    <name evidence="4" type="ORF">DDV23_06330</name>
</gene>
<dbReference type="Pfam" id="PF11208">
    <property type="entry name" value="DUF2992"/>
    <property type="match status" value="1"/>
</dbReference>
<feature type="region of interest" description="Disordered" evidence="1">
    <location>
        <begin position="1"/>
        <end position="85"/>
    </location>
</feature>
<keyword evidence="7" id="KW-1185">Reference proteome</keyword>
<protein>
    <submittedName>
        <fullName evidence="4">DUF2992 family protein</fullName>
    </submittedName>
</protein>
<dbReference type="Proteomes" id="UP000262901">
    <property type="component" value="Unassembled WGS sequence"/>
</dbReference>
<sequence>MISWYEHLSGRQHLSETGSGKKNPKRLQREISRARNKPAVSTKAQTAMQEMHENLKKESRIRSRQQREAEKRRKYQLKQQKRKGH</sequence>
<dbReference type="AlphaFoldDB" id="A0A372KM90"/>
<evidence type="ECO:0000313" key="3">
    <source>
        <dbReference type="EMBL" id="RFU51042.1"/>
    </source>
</evidence>
<feature type="compositionally biased region" description="Basic residues" evidence="1">
    <location>
        <begin position="72"/>
        <end position="85"/>
    </location>
</feature>
<dbReference type="Proteomes" id="UP000246115">
    <property type="component" value="Chromosome"/>
</dbReference>
<reference evidence="2" key="4">
    <citation type="journal article" date="2019" name="Int. J. Syst. Evol. Microbiol.">
        <title>Streptococcus chenjunshii sp. nov. isolated from feces of Tibetan antelopes.</title>
        <authorList>
            <person name="Tian Z."/>
            <person name="Lu S."/>
            <person name="Jin D."/>
            <person name="Yang J."/>
            <person name="Pu J."/>
            <person name="Lai X.H."/>
            <person name="Bai X.N."/>
            <person name="Wu X.M."/>
            <person name="Li J."/>
            <person name="Wang S."/>
            <person name="Xu J."/>
        </authorList>
    </citation>
    <scope>NUCLEOTIDE SEQUENCE</scope>
    <source>
        <strain evidence="2">Z15</strain>
    </source>
</reference>
<evidence type="ECO:0000313" key="6">
    <source>
        <dbReference type="Proteomes" id="UP000262901"/>
    </source>
</evidence>
<evidence type="ECO:0000313" key="2">
    <source>
        <dbReference type="EMBL" id="AXQ79643.1"/>
    </source>
</evidence>
<dbReference type="OrthoDB" id="4570726at2"/>
<feature type="compositionally biased region" description="Basic and acidic residues" evidence="1">
    <location>
        <begin position="50"/>
        <end position="71"/>
    </location>
</feature>
<dbReference type="EMBL" id="QVQZ01000012">
    <property type="protein sequence ID" value="RFU53086.1"/>
    <property type="molecule type" value="Genomic_DNA"/>
</dbReference>
<name>A0A372KM90_9STRE</name>
<evidence type="ECO:0000313" key="4">
    <source>
        <dbReference type="EMBL" id="RFU53086.1"/>
    </source>
</evidence>
<dbReference type="KEGG" id="schj:DDV21_011515"/>
<dbReference type="EMBL" id="QVQY01000011">
    <property type="protein sequence ID" value="RFU51042.1"/>
    <property type="molecule type" value="Genomic_DNA"/>
</dbReference>
<evidence type="ECO:0000313" key="7">
    <source>
        <dbReference type="Proteomes" id="UP000264056"/>
    </source>
</evidence>
<evidence type="ECO:0000256" key="1">
    <source>
        <dbReference type="SAM" id="MobiDB-lite"/>
    </source>
</evidence>
<reference evidence="3 7" key="1">
    <citation type="submission" date="2018-08" db="EMBL/GenBank/DDBJ databases">
        <title>Draft genome of Streptococcus sp .nov. Z2.</title>
        <authorList>
            <person name="Tian Z."/>
        </authorList>
    </citation>
    <scope>NUCLEOTIDE SEQUENCE [LARGE SCALE GENOMIC DNA]</scope>
    <source>
        <strain evidence="3 7">Z2</strain>
    </source>
</reference>
<proteinExistence type="predicted"/>
<reference evidence="5" key="3">
    <citation type="submission" date="2018-08" db="EMBL/GenBank/DDBJ databases">
        <title>Streptococcus chenjunshii sp. nov., isolated from stools sample of the Tibetan antelope in the Qinghai-Tibet plateau, China.</title>
        <authorList>
            <person name="Tian Z."/>
        </authorList>
    </citation>
    <scope>NUCLEOTIDE SEQUENCE [LARGE SCALE GENOMIC DNA]</scope>
    <source>
        <strain evidence="5">Z15</strain>
    </source>
</reference>
<dbReference type="EMBL" id="CP031733">
    <property type="protein sequence ID" value="AXQ79643.1"/>
    <property type="molecule type" value="Genomic_DNA"/>
</dbReference>
<dbReference type="InterPro" id="IPR016787">
    <property type="entry name" value="UCP021328"/>
</dbReference>